<accession>A0A9D5LZ61</accession>
<dbReference type="Proteomes" id="UP000806542">
    <property type="component" value="Unassembled WGS sequence"/>
</dbReference>
<name>A0A9D5LZ61_9FIRM</name>
<reference evidence="2" key="1">
    <citation type="submission" date="2020-10" db="EMBL/GenBank/DDBJ databases">
        <title>ChiBAC.</title>
        <authorList>
            <person name="Zenner C."/>
            <person name="Hitch T.C.A."/>
            <person name="Clavel T."/>
        </authorList>
    </citation>
    <scope>NUCLEOTIDE SEQUENCE</scope>
    <source>
        <strain evidence="2">DSM 107454</strain>
    </source>
</reference>
<dbReference type="InterPro" id="IPR049238">
    <property type="entry name" value="DUF6873"/>
</dbReference>
<feature type="domain" description="DUF6873" evidence="1">
    <location>
        <begin position="4"/>
        <end position="231"/>
    </location>
</feature>
<gene>
    <name evidence="2" type="ORF">INF28_03985</name>
</gene>
<proteinExistence type="predicted"/>
<sequence length="234" mass="26526">MITIINSHTPEKMRLTLEQAGCKIISSSMVPQLNDATATHPDMQIHAVNDNTAFCAPECFAYYRRVLPKRIHLIAGNTRLKGTYPFNCAYNVARVGNYVFCNTESVDPLLIQWYRTNRKIIIPIRQGYAKCNLCPLSDEAFLTEDRGIYNTVIKQNLPVKCFLLPAGEVILDGYPYGFIGGASGGFKEILFWYGNPEYCSFYSQLEKLMQTYHISNISLYDMPLYDLGGIICFP</sequence>
<dbReference type="EMBL" id="JADCKB010000006">
    <property type="protein sequence ID" value="MBE5039622.1"/>
    <property type="molecule type" value="Genomic_DNA"/>
</dbReference>
<dbReference type="Pfam" id="PF21778">
    <property type="entry name" value="DUF6873"/>
    <property type="match status" value="1"/>
</dbReference>
<comment type="caution">
    <text evidence="2">The sequence shown here is derived from an EMBL/GenBank/DDBJ whole genome shotgun (WGS) entry which is preliminary data.</text>
</comment>
<protein>
    <recommendedName>
        <fullName evidence="1">DUF6873 domain-containing protein</fullName>
    </recommendedName>
</protein>
<dbReference type="AlphaFoldDB" id="A0A9D5LZ61"/>
<organism evidence="2 3">
    <name type="scientific">Ructibacterium gallinarum</name>
    <dbReference type="NCBI Taxonomy" id="2779355"/>
    <lineage>
        <taxon>Bacteria</taxon>
        <taxon>Bacillati</taxon>
        <taxon>Bacillota</taxon>
        <taxon>Clostridia</taxon>
        <taxon>Eubacteriales</taxon>
        <taxon>Oscillospiraceae</taxon>
        <taxon>Ructibacterium</taxon>
    </lineage>
</organism>
<evidence type="ECO:0000259" key="1">
    <source>
        <dbReference type="Pfam" id="PF21778"/>
    </source>
</evidence>
<evidence type="ECO:0000313" key="3">
    <source>
        <dbReference type="Proteomes" id="UP000806542"/>
    </source>
</evidence>
<evidence type="ECO:0000313" key="2">
    <source>
        <dbReference type="EMBL" id="MBE5039622.1"/>
    </source>
</evidence>
<keyword evidence="3" id="KW-1185">Reference proteome</keyword>